<protein>
    <submittedName>
        <fullName evidence="1">Uncharacterized protein</fullName>
    </submittedName>
</protein>
<dbReference type="RefSeq" id="WP_251610713.1">
    <property type="nucleotide sequence ID" value="NZ_JAMQJY010000003.1"/>
</dbReference>
<dbReference type="Proteomes" id="UP001203665">
    <property type="component" value="Unassembled WGS sequence"/>
</dbReference>
<dbReference type="InterPro" id="IPR025659">
    <property type="entry name" value="Tubby-like_C"/>
</dbReference>
<evidence type="ECO:0000313" key="1">
    <source>
        <dbReference type="EMBL" id="MCM2677188.1"/>
    </source>
</evidence>
<organism evidence="1 2">
    <name type="scientific">Alkalicoccobacillus plakortidis</name>
    <dbReference type="NCBI Taxonomy" id="444060"/>
    <lineage>
        <taxon>Bacteria</taxon>
        <taxon>Bacillati</taxon>
        <taxon>Bacillota</taxon>
        <taxon>Bacilli</taxon>
        <taxon>Bacillales</taxon>
        <taxon>Bacillaceae</taxon>
        <taxon>Alkalicoccobacillus</taxon>
    </lineage>
</organism>
<dbReference type="Pfam" id="PF04525">
    <property type="entry name" value="LOR"/>
    <property type="match status" value="1"/>
</dbReference>
<proteinExistence type="predicted"/>
<name>A0ABT0XPA1_9BACI</name>
<dbReference type="InterPro" id="IPR007612">
    <property type="entry name" value="LOR"/>
</dbReference>
<keyword evidence="2" id="KW-1185">Reference proteome</keyword>
<dbReference type="SUPFAM" id="SSF54518">
    <property type="entry name" value="Tubby C-terminal domain-like"/>
    <property type="match status" value="1"/>
</dbReference>
<dbReference type="EMBL" id="JAMQJY010000003">
    <property type="protein sequence ID" value="MCM2677188.1"/>
    <property type="molecule type" value="Genomic_DNA"/>
</dbReference>
<accession>A0ABT0XPA1</accession>
<comment type="caution">
    <text evidence="1">The sequence shown here is derived from an EMBL/GenBank/DDBJ whole genome shotgun (WGS) entry which is preliminary data.</text>
</comment>
<gene>
    <name evidence="1" type="ORF">NDM98_18295</name>
</gene>
<reference evidence="1" key="1">
    <citation type="submission" date="2022-06" db="EMBL/GenBank/DDBJ databases">
        <title>Alkalicoccobacillus porphyridii sp. nov., isolated from a marine red alga, Porphyridium purpureum and reclassification of Shouchella plakortidis and Shouchella gibsonii as Alkalicoccobacillus plakortidis comb. nov. and Alkalicoccobacillus gibsonii comb. nov.</title>
        <authorList>
            <person name="Kim K.H."/>
            <person name="Lee J.K."/>
            <person name="Han D.M."/>
            <person name="Baek J.H."/>
            <person name="Jeon C.O."/>
        </authorList>
    </citation>
    <scope>NUCLEOTIDE SEQUENCE</scope>
    <source>
        <strain evidence="1">DSM 19153</strain>
    </source>
</reference>
<evidence type="ECO:0000313" key="2">
    <source>
        <dbReference type="Proteomes" id="UP001203665"/>
    </source>
</evidence>
<sequence length="92" mass="10853">MVKKFTFFKASFDISPFNWVVEGDVFNHHYILRDESTEIMTVKKEWLTWGDTYHVTINEEKLVLPCLAIMIVLDLVLHNKKSQNHSTAFHNN</sequence>